<comment type="caution">
    <text evidence="3">The sequence shown here is derived from an EMBL/GenBank/DDBJ whole genome shotgun (WGS) entry which is preliminary data.</text>
</comment>
<protein>
    <submittedName>
        <fullName evidence="3">Uncharacterized protein</fullName>
    </submittedName>
</protein>
<name>A0A2T7NHL9_POMCA</name>
<feature type="chain" id="PRO_5015537490" evidence="2">
    <location>
        <begin position="26"/>
        <end position="80"/>
    </location>
</feature>
<evidence type="ECO:0000256" key="1">
    <source>
        <dbReference type="SAM" id="MobiDB-lite"/>
    </source>
</evidence>
<organism evidence="3 4">
    <name type="scientific">Pomacea canaliculata</name>
    <name type="common">Golden apple snail</name>
    <dbReference type="NCBI Taxonomy" id="400727"/>
    <lineage>
        <taxon>Eukaryota</taxon>
        <taxon>Metazoa</taxon>
        <taxon>Spiralia</taxon>
        <taxon>Lophotrochozoa</taxon>
        <taxon>Mollusca</taxon>
        <taxon>Gastropoda</taxon>
        <taxon>Caenogastropoda</taxon>
        <taxon>Architaenioglossa</taxon>
        <taxon>Ampullarioidea</taxon>
        <taxon>Ampullariidae</taxon>
        <taxon>Pomacea</taxon>
    </lineage>
</organism>
<proteinExistence type="predicted"/>
<accession>A0A2T7NHL9</accession>
<feature type="region of interest" description="Disordered" evidence="1">
    <location>
        <begin position="27"/>
        <end position="53"/>
    </location>
</feature>
<feature type="signal peptide" evidence="2">
    <location>
        <begin position="1"/>
        <end position="25"/>
    </location>
</feature>
<evidence type="ECO:0000313" key="3">
    <source>
        <dbReference type="EMBL" id="PVD20642.1"/>
    </source>
</evidence>
<evidence type="ECO:0000313" key="4">
    <source>
        <dbReference type="Proteomes" id="UP000245119"/>
    </source>
</evidence>
<keyword evidence="2" id="KW-0732">Signal</keyword>
<reference evidence="3 4" key="1">
    <citation type="submission" date="2018-04" db="EMBL/GenBank/DDBJ databases">
        <title>The genome of golden apple snail Pomacea canaliculata provides insight into stress tolerance and invasive adaptation.</title>
        <authorList>
            <person name="Liu C."/>
            <person name="Liu B."/>
            <person name="Ren Y."/>
            <person name="Zhang Y."/>
            <person name="Wang H."/>
            <person name="Li S."/>
            <person name="Jiang F."/>
            <person name="Yin L."/>
            <person name="Zhang G."/>
            <person name="Qian W."/>
            <person name="Fan W."/>
        </authorList>
    </citation>
    <scope>NUCLEOTIDE SEQUENCE [LARGE SCALE GENOMIC DNA]</scope>
    <source>
        <strain evidence="3">SZHN2017</strain>
        <tissue evidence="3">Muscle</tissue>
    </source>
</reference>
<dbReference type="Proteomes" id="UP000245119">
    <property type="component" value="Linkage Group LG12"/>
</dbReference>
<keyword evidence="4" id="KW-1185">Reference proteome</keyword>
<dbReference type="AlphaFoldDB" id="A0A2T7NHL9"/>
<dbReference type="EMBL" id="PZQS01000012">
    <property type="protein sequence ID" value="PVD20642.1"/>
    <property type="molecule type" value="Genomic_DNA"/>
</dbReference>
<gene>
    <name evidence="3" type="ORF">C0Q70_18800</name>
</gene>
<sequence length="80" mass="9389">MDKATWILLVLTGCCFDFHLSACRGERGRGLQRERRERDERRKRADGRKEEKASVSIFGNMTRIETSYRNLLDQKGRKGQ</sequence>
<evidence type="ECO:0000256" key="2">
    <source>
        <dbReference type="SAM" id="SignalP"/>
    </source>
</evidence>